<dbReference type="SUPFAM" id="SSF52833">
    <property type="entry name" value="Thioredoxin-like"/>
    <property type="match status" value="1"/>
</dbReference>
<name>A0A921DYI1_9STAP</name>
<dbReference type="InterPro" id="IPR036249">
    <property type="entry name" value="Thioredoxin-like_sf"/>
</dbReference>
<dbReference type="InterPro" id="IPR022551">
    <property type="entry name" value="BrxC"/>
</dbReference>
<proteinExistence type="predicted"/>
<dbReference type="Pfam" id="PF11009">
    <property type="entry name" value="BrxC"/>
    <property type="match status" value="1"/>
</dbReference>
<organism evidence="1 2">
    <name type="scientific">Aliicoccus persicus</name>
    <dbReference type="NCBI Taxonomy" id="930138"/>
    <lineage>
        <taxon>Bacteria</taxon>
        <taxon>Bacillati</taxon>
        <taxon>Bacillota</taxon>
        <taxon>Bacilli</taxon>
        <taxon>Bacillales</taxon>
        <taxon>Staphylococcaceae</taxon>
        <taxon>Aliicoccus</taxon>
    </lineage>
</organism>
<gene>
    <name evidence="1" type="primary">ytxJ</name>
    <name evidence="1" type="ORF">K8V35_09235</name>
</gene>
<dbReference type="Proteomes" id="UP000763505">
    <property type="component" value="Unassembled WGS sequence"/>
</dbReference>
<evidence type="ECO:0000313" key="2">
    <source>
        <dbReference type="Proteomes" id="UP000763505"/>
    </source>
</evidence>
<dbReference type="EMBL" id="DYYI01000100">
    <property type="protein sequence ID" value="HJE20522.1"/>
    <property type="molecule type" value="Genomic_DNA"/>
</dbReference>
<evidence type="ECO:0000313" key="1">
    <source>
        <dbReference type="EMBL" id="HJE20522.1"/>
    </source>
</evidence>
<reference evidence="1" key="1">
    <citation type="journal article" date="2021" name="PeerJ">
        <title>Extensive microbial diversity within the chicken gut microbiome revealed by metagenomics and culture.</title>
        <authorList>
            <person name="Gilroy R."/>
            <person name="Ravi A."/>
            <person name="Getino M."/>
            <person name="Pursley I."/>
            <person name="Horton D.L."/>
            <person name="Alikhan N.F."/>
            <person name="Baker D."/>
            <person name="Gharbi K."/>
            <person name="Hall N."/>
            <person name="Watson M."/>
            <person name="Adriaenssens E.M."/>
            <person name="Foster-Nyarko E."/>
            <person name="Jarju S."/>
            <person name="Secka A."/>
            <person name="Antonio M."/>
            <person name="Oren A."/>
            <person name="Chaudhuri R.R."/>
            <person name="La Ragione R."/>
            <person name="Hildebrand F."/>
            <person name="Pallen M.J."/>
        </authorList>
    </citation>
    <scope>NUCLEOTIDE SEQUENCE</scope>
    <source>
        <strain evidence="1">6019</strain>
    </source>
</reference>
<comment type="caution">
    <text evidence="1">The sequence shown here is derived from an EMBL/GenBank/DDBJ whole genome shotgun (WGS) entry which is preliminary data.</text>
</comment>
<protein>
    <submittedName>
        <fullName evidence="1">Bacillithiol system redox-active protein YtxJ</fullName>
    </submittedName>
</protein>
<accession>A0A921DYI1</accession>
<dbReference type="NCBIfam" id="TIGR04019">
    <property type="entry name" value="B_thiol_YtxJ"/>
    <property type="match status" value="1"/>
</dbReference>
<reference evidence="1" key="2">
    <citation type="submission" date="2021-09" db="EMBL/GenBank/DDBJ databases">
        <authorList>
            <person name="Gilroy R."/>
        </authorList>
    </citation>
    <scope>NUCLEOTIDE SEQUENCE</scope>
    <source>
        <strain evidence="1">6019</strain>
    </source>
</reference>
<dbReference type="Gene3D" id="3.40.30.10">
    <property type="entry name" value="Glutaredoxin"/>
    <property type="match status" value="1"/>
</dbReference>
<sequence length="106" mass="12572">MLRKITTIDAFDQLLESKEVFYFLKHSNSCPVSQAAYETFEKFHYERDMDGYYLIVQDHAELSKHIEEKYGIKHESPQAFYFKNKAVKWNGSHQEIQMNTLSNAED</sequence>
<dbReference type="AlphaFoldDB" id="A0A921DYI1"/>